<sequence>MRKTIRTCWIATGGMLTTLAVGGMALGAWATIDLPRDYDFTFPGSYDSADLGRQTIETSTVTYAITTPLVIVDATGRVEVRAAPGVAGRLTVRRELTWHDGDREFSETWQDGRTLRVSLACRGPDLPAEPWCKARYTLAVPPGVKLMLATPRGLAPCPLTTSEAGCDPPTPRPVG</sequence>
<proteinExistence type="predicted"/>
<evidence type="ECO:0000313" key="1">
    <source>
        <dbReference type="EMBL" id="GAA3800232.1"/>
    </source>
</evidence>
<dbReference type="EMBL" id="BAAAZR010000002">
    <property type="protein sequence ID" value="GAA3800232.1"/>
    <property type="molecule type" value="Genomic_DNA"/>
</dbReference>
<protein>
    <submittedName>
        <fullName evidence="1">Uncharacterized protein</fullName>
    </submittedName>
</protein>
<evidence type="ECO:0000313" key="2">
    <source>
        <dbReference type="Proteomes" id="UP001500888"/>
    </source>
</evidence>
<accession>A0ABP7HSB0</accession>
<name>A0ABP7HSB0_9ACTN</name>
<comment type="caution">
    <text evidence="1">The sequence shown here is derived from an EMBL/GenBank/DDBJ whole genome shotgun (WGS) entry which is preliminary data.</text>
</comment>
<dbReference type="RefSeq" id="WP_344936975.1">
    <property type="nucleotide sequence ID" value="NZ_BAAAZR010000002.1"/>
</dbReference>
<gene>
    <name evidence="1" type="ORF">GCM10022226_19720</name>
</gene>
<keyword evidence="2" id="KW-1185">Reference proteome</keyword>
<reference evidence="2" key="1">
    <citation type="journal article" date="2019" name="Int. J. Syst. Evol. Microbiol.">
        <title>The Global Catalogue of Microorganisms (GCM) 10K type strain sequencing project: providing services to taxonomists for standard genome sequencing and annotation.</title>
        <authorList>
            <consortium name="The Broad Institute Genomics Platform"/>
            <consortium name="The Broad Institute Genome Sequencing Center for Infectious Disease"/>
            <person name="Wu L."/>
            <person name="Ma J."/>
        </authorList>
    </citation>
    <scope>NUCLEOTIDE SEQUENCE [LARGE SCALE GENOMIC DNA]</scope>
    <source>
        <strain evidence="2">JCM 16908</strain>
    </source>
</reference>
<dbReference type="Proteomes" id="UP001500888">
    <property type="component" value="Unassembled WGS sequence"/>
</dbReference>
<organism evidence="1 2">
    <name type="scientific">Sphaerisporangium flaviroseum</name>
    <dbReference type="NCBI Taxonomy" id="509199"/>
    <lineage>
        <taxon>Bacteria</taxon>
        <taxon>Bacillati</taxon>
        <taxon>Actinomycetota</taxon>
        <taxon>Actinomycetes</taxon>
        <taxon>Streptosporangiales</taxon>
        <taxon>Streptosporangiaceae</taxon>
        <taxon>Sphaerisporangium</taxon>
    </lineage>
</organism>